<gene>
    <name evidence="2" type="ORF">NC799_13860</name>
</gene>
<dbReference type="Pfam" id="PF14151">
    <property type="entry name" value="YfhD"/>
    <property type="match status" value="1"/>
</dbReference>
<name>A0A9X3WDQ2_9BACI</name>
<dbReference type="InterPro" id="IPR025435">
    <property type="entry name" value="YfhD-like"/>
</dbReference>
<feature type="region of interest" description="Disordered" evidence="1">
    <location>
        <begin position="1"/>
        <end position="48"/>
    </location>
</feature>
<comment type="caution">
    <text evidence="2">The sequence shown here is derived from an EMBL/GenBank/DDBJ whole genome shotgun (WGS) entry which is preliminary data.</text>
</comment>
<sequence length="48" mass="5549">MGRDEHRQRKNNKAKLPQTPKNQKNATGVDIDMSNNPRVQFGVNEEEK</sequence>
<protein>
    <submittedName>
        <fullName evidence="2">YfhD family protein</fullName>
    </submittedName>
</protein>
<organism evidence="2 3">
    <name type="scientific">Aquibacillus salsiterrae</name>
    <dbReference type="NCBI Taxonomy" id="2950439"/>
    <lineage>
        <taxon>Bacteria</taxon>
        <taxon>Bacillati</taxon>
        <taxon>Bacillota</taxon>
        <taxon>Bacilli</taxon>
        <taxon>Bacillales</taxon>
        <taxon>Bacillaceae</taxon>
        <taxon>Aquibacillus</taxon>
    </lineage>
</organism>
<keyword evidence="3" id="KW-1185">Reference proteome</keyword>
<evidence type="ECO:0000313" key="3">
    <source>
        <dbReference type="Proteomes" id="UP001145069"/>
    </source>
</evidence>
<evidence type="ECO:0000313" key="2">
    <source>
        <dbReference type="EMBL" id="MDC3417980.1"/>
    </source>
</evidence>
<dbReference type="Proteomes" id="UP001145069">
    <property type="component" value="Unassembled WGS sequence"/>
</dbReference>
<proteinExistence type="predicted"/>
<evidence type="ECO:0000256" key="1">
    <source>
        <dbReference type="SAM" id="MobiDB-lite"/>
    </source>
</evidence>
<dbReference type="EMBL" id="JAMQKC010000017">
    <property type="protein sequence ID" value="MDC3417980.1"/>
    <property type="molecule type" value="Genomic_DNA"/>
</dbReference>
<dbReference type="RefSeq" id="WP_272447043.1">
    <property type="nucleotide sequence ID" value="NZ_JAMQKC010000017.1"/>
</dbReference>
<reference evidence="2" key="1">
    <citation type="submission" date="2022-06" db="EMBL/GenBank/DDBJ databases">
        <title>Aquibacillus sp. a new bacterium isolated from soil saline samples.</title>
        <authorList>
            <person name="Galisteo C."/>
            <person name="De La Haba R."/>
            <person name="Sanchez-Porro C."/>
            <person name="Ventosa A."/>
        </authorList>
    </citation>
    <scope>NUCLEOTIDE SEQUENCE</scope>
    <source>
        <strain evidence="2">3ASR75-54</strain>
    </source>
</reference>
<accession>A0A9X3WDQ2</accession>
<dbReference type="AlphaFoldDB" id="A0A9X3WDQ2"/>